<evidence type="ECO:0000313" key="1">
    <source>
        <dbReference type="EMBL" id="ORY51132.1"/>
    </source>
</evidence>
<dbReference type="EMBL" id="MCGO01000006">
    <property type="protein sequence ID" value="ORY51132.1"/>
    <property type="molecule type" value="Genomic_DNA"/>
</dbReference>
<accession>A0A1Y2CVS6</accession>
<evidence type="ECO:0000313" key="2">
    <source>
        <dbReference type="Proteomes" id="UP000193642"/>
    </source>
</evidence>
<gene>
    <name evidence="1" type="ORF">BCR33DRAFT_713044</name>
</gene>
<sequence length="237" mass="25877">MENTQSNLLNKGGRKLERKIARNNYAATLTHGSMTVKDLAAPFMTFEDNSPSLPSPVAETAVASPVISPSVVHDVVSAQHPEPNTATPPDTKDKTLADLVDPNLSEELEIESKKNSSPTNYNLTLHHGIGCSQPWYDTFLSGPDFCFGTNTTEFLFTSDDVIHVYDKSTGINDIINQCISRSVSQTFHITDTPVCHVVNSDMSLKVYAIQSKQSSAYNDASCVYLASILVLLVLVMH</sequence>
<name>A0A1Y2CVS6_9FUNG</name>
<dbReference type="Proteomes" id="UP000193642">
    <property type="component" value="Unassembled WGS sequence"/>
</dbReference>
<comment type="caution">
    <text evidence="1">The sequence shown here is derived from an EMBL/GenBank/DDBJ whole genome shotgun (WGS) entry which is preliminary data.</text>
</comment>
<protein>
    <submittedName>
        <fullName evidence="1">Uncharacterized protein</fullName>
    </submittedName>
</protein>
<keyword evidence="2" id="KW-1185">Reference proteome</keyword>
<proteinExistence type="predicted"/>
<reference evidence="1 2" key="1">
    <citation type="submission" date="2016-07" db="EMBL/GenBank/DDBJ databases">
        <title>Pervasive Adenine N6-methylation of Active Genes in Fungi.</title>
        <authorList>
            <consortium name="DOE Joint Genome Institute"/>
            <person name="Mondo S.J."/>
            <person name="Dannebaum R.O."/>
            <person name="Kuo R.C."/>
            <person name="Labutti K."/>
            <person name="Haridas S."/>
            <person name="Kuo A."/>
            <person name="Salamov A."/>
            <person name="Ahrendt S.R."/>
            <person name="Lipzen A."/>
            <person name="Sullivan W."/>
            <person name="Andreopoulos W.B."/>
            <person name="Clum A."/>
            <person name="Lindquist E."/>
            <person name="Daum C."/>
            <person name="Ramamoorthy G.K."/>
            <person name="Gryganskyi A."/>
            <person name="Culley D."/>
            <person name="Magnuson J.K."/>
            <person name="James T.Y."/>
            <person name="O'Malley M.A."/>
            <person name="Stajich J.E."/>
            <person name="Spatafora J.W."/>
            <person name="Visel A."/>
            <person name="Grigoriev I.V."/>
        </authorList>
    </citation>
    <scope>NUCLEOTIDE SEQUENCE [LARGE SCALE GENOMIC DNA]</scope>
    <source>
        <strain evidence="1 2">JEL800</strain>
    </source>
</reference>
<organism evidence="1 2">
    <name type="scientific">Rhizoclosmatium globosum</name>
    <dbReference type="NCBI Taxonomy" id="329046"/>
    <lineage>
        <taxon>Eukaryota</taxon>
        <taxon>Fungi</taxon>
        <taxon>Fungi incertae sedis</taxon>
        <taxon>Chytridiomycota</taxon>
        <taxon>Chytridiomycota incertae sedis</taxon>
        <taxon>Chytridiomycetes</taxon>
        <taxon>Chytridiales</taxon>
        <taxon>Chytriomycetaceae</taxon>
        <taxon>Rhizoclosmatium</taxon>
    </lineage>
</organism>
<dbReference type="AlphaFoldDB" id="A0A1Y2CVS6"/>